<dbReference type="SUPFAM" id="SSF52743">
    <property type="entry name" value="Subtilisin-like"/>
    <property type="match status" value="1"/>
</dbReference>
<dbReference type="PROSITE" id="PS00138">
    <property type="entry name" value="SUBTILASE_SER"/>
    <property type="match status" value="1"/>
</dbReference>
<dbReference type="STRING" id="667725.A0A0L0G5I4"/>
<name>A0A0L0G5I4_9EUKA</name>
<dbReference type="GO" id="GO:0004252">
    <property type="term" value="F:serine-type endopeptidase activity"/>
    <property type="evidence" value="ECO:0007669"/>
    <property type="project" value="UniProtKB-UniRule"/>
</dbReference>
<dbReference type="Gene3D" id="3.40.50.200">
    <property type="entry name" value="Peptidase S8/S53 domain"/>
    <property type="match status" value="1"/>
</dbReference>
<evidence type="ECO:0000313" key="10">
    <source>
        <dbReference type="Proteomes" id="UP000054560"/>
    </source>
</evidence>
<dbReference type="PRINTS" id="PR00723">
    <property type="entry name" value="SUBTILISIN"/>
</dbReference>
<dbReference type="GO" id="GO:0005615">
    <property type="term" value="C:extracellular space"/>
    <property type="evidence" value="ECO:0007669"/>
    <property type="project" value="TreeGrafter"/>
</dbReference>
<dbReference type="InterPro" id="IPR036852">
    <property type="entry name" value="Peptidase_S8/S53_dom_sf"/>
</dbReference>
<feature type="active site" description="Charge relay system" evidence="5">
    <location>
        <position position="346"/>
    </location>
</feature>
<feature type="chain" id="PRO_5005538672" description="Peptidase S8/S53 domain-containing protein" evidence="7">
    <location>
        <begin position="22"/>
        <end position="570"/>
    </location>
</feature>
<dbReference type="InterPro" id="IPR000209">
    <property type="entry name" value="Peptidase_S8/S53_dom"/>
</dbReference>
<comment type="similarity">
    <text evidence="1 5 6">Belongs to the peptidase S8 family.</text>
</comment>
<dbReference type="eggNOG" id="KOG1153">
    <property type="taxonomic scope" value="Eukaryota"/>
</dbReference>
<dbReference type="EMBL" id="KQ241781">
    <property type="protein sequence ID" value="KNC84199.1"/>
    <property type="molecule type" value="Genomic_DNA"/>
</dbReference>
<dbReference type="GeneID" id="25904092"/>
<dbReference type="PANTHER" id="PTHR43806:SF11">
    <property type="entry name" value="CEREVISIN-RELATED"/>
    <property type="match status" value="1"/>
</dbReference>
<sequence length="570" mass="61382">MACLFFGTLLAASNFVAHVEAISGQTPMDSNLDYGLGVIVRLDKGKSSTSLTKRMNNKFGDKFDKKVRGVMSTGAQEIVALEDPDLDVLESVLADDDVAAAEYISPYAAKHEAGSAQPVWHLDRINQRDQDLDGDADQHVNMQSDGKNVDIYVVDSGVNVHHPCFHKAINFYNVFTDEDADDFYGHGTHVAALVAGAGFGPATGSAIHSVKVLDRNGAGNTLTIFAGLNRILATVTKHKDVPKLNKYRVIVVMSLTGPPSAAIDAIIVQLYLANVLVVAAAGNQGANACAYSPARNPAAITVAASDPYDRFASYSNFGPCVDIIAPGTDITSASKDGSTIVYSGTSMAAPLVAGVAATIWSQEKRLSARQVRRNLMLGSTYMNGMNGVSEILSRSATPNRFLFSRLEVTEVAYTDFESGAITFAEVAHAAGFDTTKSMYHWDEWTTERRRRYGSKTEATLLTGDIYEADRRRYYGSYYLTDTSSLMSYAGVAVAEVKPDGILTLNGVQDHLNLAGGAPDTLAVYLFLYSIGYADVSLTKYDQSRDDGTVFGSVALQDEILFDVASKRYVG</sequence>
<evidence type="ECO:0000259" key="8">
    <source>
        <dbReference type="Pfam" id="PF00082"/>
    </source>
</evidence>
<dbReference type="InterPro" id="IPR034193">
    <property type="entry name" value="PCSK9_ProteinaseK-like"/>
</dbReference>
<gene>
    <name evidence="9" type="ORF">SARC_03588</name>
</gene>
<keyword evidence="4 5" id="KW-0720">Serine protease</keyword>
<dbReference type="PROSITE" id="PS00136">
    <property type="entry name" value="SUBTILASE_ASP"/>
    <property type="match status" value="1"/>
</dbReference>
<dbReference type="AlphaFoldDB" id="A0A0L0G5I4"/>
<dbReference type="GO" id="GO:0006508">
    <property type="term" value="P:proteolysis"/>
    <property type="evidence" value="ECO:0007669"/>
    <property type="project" value="UniProtKB-KW"/>
</dbReference>
<dbReference type="CDD" id="cd04077">
    <property type="entry name" value="Peptidases_S8_PCSK9_ProteinaseK_like"/>
    <property type="match status" value="1"/>
</dbReference>
<evidence type="ECO:0000256" key="7">
    <source>
        <dbReference type="SAM" id="SignalP"/>
    </source>
</evidence>
<feature type="active site" description="Charge relay system" evidence="5">
    <location>
        <position position="155"/>
    </location>
</feature>
<dbReference type="InterPro" id="IPR023827">
    <property type="entry name" value="Peptidase_S8_Asp-AS"/>
</dbReference>
<dbReference type="PROSITE" id="PS51892">
    <property type="entry name" value="SUBTILASE"/>
    <property type="match status" value="1"/>
</dbReference>
<dbReference type="InterPro" id="IPR023828">
    <property type="entry name" value="Peptidase_S8_Ser-AS"/>
</dbReference>
<evidence type="ECO:0000256" key="6">
    <source>
        <dbReference type="RuleBase" id="RU003355"/>
    </source>
</evidence>
<keyword evidence="2 5" id="KW-0645">Protease</keyword>
<dbReference type="FunFam" id="3.40.50.200:FF:000016">
    <property type="entry name" value="Proprotein convertase subtilisin/kexin type 9"/>
    <property type="match status" value="1"/>
</dbReference>
<evidence type="ECO:0000256" key="4">
    <source>
        <dbReference type="ARBA" id="ARBA00022825"/>
    </source>
</evidence>
<proteinExistence type="inferred from homology"/>
<dbReference type="Pfam" id="PF00082">
    <property type="entry name" value="Peptidase_S8"/>
    <property type="match status" value="1"/>
</dbReference>
<dbReference type="InterPro" id="IPR015500">
    <property type="entry name" value="Peptidase_S8_subtilisin-rel"/>
</dbReference>
<reference evidence="9 10" key="1">
    <citation type="submission" date="2011-02" db="EMBL/GenBank/DDBJ databases">
        <title>The Genome Sequence of Sphaeroforma arctica JP610.</title>
        <authorList>
            <consortium name="The Broad Institute Genome Sequencing Platform"/>
            <person name="Russ C."/>
            <person name="Cuomo C."/>
            <person name="Young S.K."/>
            <person name="Zeng Q."/>
            <person name="Gargeya S."/>
            <person name="Alvarado L."/>
            <person name="Berlin A."/>
            <person name="Chapman S.B."/>
            <person name="Chen Z."/>
            <person name="Freedman E."/>
            <person name="Gellesch M."/>
            <person name="Goldberg J."/>
            <person name="Griggs A."/>
            <person name="Gujja S."/>
            <person name="Heilman E."/>
            <person name="Heiman D."/>
            <person name="Howarth C."/>
            <person name="Mehta T."/>
            <person name="Neiman D."/>
            <person name="Pearson M."/>
            <person name="Roberts A."/>
            <person name="Saif S."/>
            <person name="Shea T."/>
            <person name="Shenoy N."/>
            <person name="Sisk P."/>
            <person name="Stolte C."/>
            <person name="Sykes S."/>
            <person name="White J."/>
            <person name="Yandava C."/>
            <person name="Burger G."/>
            <person name="Gray M.W."/>
            <person name="Holland P.W.H."/>
            <person name="King N."/>
            <person name="Lang F.B.F."/>
            <person name="Roger A.J."/>
            <person name="Ruiz-Trillo I."/>
            <person name="Haas B."/>
            <person name="Nusbaum C."/>
            <person name="Birren B."/>
        </authorList>
    </citation>
    <scope>NUCLEOTIDE SEQUENCE [LARGE SCALE GENOMIC DNA]</scope>
    <source>
        <strain evidence="9 10">JP610</strain>
    </source>
</reference>
<evidence type="ECO:0000256" key="5">
    <source>
        <dbReference type="PROSITE-ProRule" id="PRU01240"/>
    </source>
</evidence>
<protein>
    <recommendedName>
        <fullName evidence="8">Peptidase S8/S53 domain-containing protein</fullName>
    </recommendedName>
</protein>
<dbReference type="Proteomes" id="UP000054560">
    <property type="component" value="Unassembled WGS sequence"/>
</dbReference>
<evidence type="ECO:0000256" key="1">
    <source>
        <dbReference type="ARBA" id="ARBA00011073"/>
    </source>
</evidence>
<keyword evidence="10" id="KW-1185">Reference proteome</keyword>
<evidence type="ECO:0000256" key="3">
    <source>
        <dbReference type="ARBA" id="ARBA00022801"/>
    </source>
</evidence>
<accession>A0A0L0G5I4</accession>
<dbReference type="OrthoDB" id="206201at2759"/>
<feature type="domain" description="Peptidase S8/S53" evidence="8">
    <location>
        <begin position="146"/>
        <end position="379"/>
    </location>
</feature>
<dbReference type="PANTHER" id="PTHR43806">
    <property type="entry name" value="PEPTIDASE S8"/>
    <property type="match status" value="1"/>
</dbReference>
<organism evidence="9 10">
    <name type="scientific">Sphaeroforma arctica JP610</name>
    <dbReference type="NCBI Taxonomy" id="667725"/>
    <lineage>
        <taxon>Eukaryota</taxon>
        <taxon>Ichthyosporea</taxon>
        <taxon>Ichthyophonida</taxon>
        <taxon>Sphaeroforma</taxon>
    </lineage>
</organism>
<evidence type="ECO:0000313" key="9">
    <source>
        <dbReference type="EMBL" id="KNC84199.1"/>
    </source>
</evidence>
<keyword evidence="3 5" id="KW-0378">Hydrolase</keyword>
<dbReference type="RefSeq" id="XP_014158101.1">
    <property type="nucleotide sequence ID" value="XM_014302626.1"/>
</dbReference>
<feature type="signal peptide" evidence="7">
    <location>
        <begin position="1"/>
        <end position="21"/>
    </location>
</feature>
<dbReference type="InterPro" id="IPR050131">
    <property type="entry name" value="Peptidase_S8_subtilisin-like"/>
</dbReference>
<feature type="active site" description="Charge relay system" evidence="5">
    <location>
        <position position="186"/>
    </location>
</feature>
<evidence type="ECO:0000256" key="2">
    <source>
        <dbReference type="ARBA" id="ARBA00022670"/>
    </source>
</evidence>
<keyword evidence="7" id="KW-0732">Signal</keyword>